<evidence type="ECO:0008006" key="6">
    <source>
        <dbReference type="Google" id="ProtNLM"/>
    </source>
</evidence>
<sequence length="173" mass="19841">MAEENKPVKGILKNSTSFDHDGAKDAAQTKKEREMKWDEMNILATYHPADKDYGHNKIDEPPTPYNHMTDEDVEHSGDEQTTEAGGFTEEVDPQSLASRLAETEGQKRERTISSGTEEEDDDENEEDHAKRKVFEQKRKMHYNEFHAVKLARQLLDDDEEDEDAKEADESTTL</sequence>
<evidence type="ECO:0000313" key="5">
    <source>
        <dbReference type="Proteomes" id="UP000014760"/>
    </source>
</evidence>
<reference evidence="3 5" key="2">
    <citation type="journal article" date="2013" name="Nature">
        <title>Insights into bilaterian evolution from three spiralian genomes.</title>
        <authorList>
            <person name="Simakov O."/>
            <person name="Marletaz F."/>
            <person name="Cho S.J."/>
            <person name="Edsinger-Gonzales E."/>
            <person name="Havlak P."/>
            <person name="Hellsten U."/>
            <person name="Kuo D.H."/>
            <person name="Larsson T."/>
            <person name="Lv J."/>
            <person name="Arendt D."/>
            <person name="Savage R."/>
            <person name="Osoegawa K."/>
            <person name="de Jong P."/>
            <person name="Grimwood J."/>
            <person name="Chapman J.A."/>
            <person name="Shapiro H."/>
            <person name="Aerts A."/>
            <person name="Otillar R.P."/>
            <person name="Terry A.Y."/>
            <person name="Boore J.L."/>
            <person name="Grigoriev I.V."/>
            <person name="Lindberg D.R."/>
            <person name="Seaver E.C."/>
            <person name="Weisblat D.A."/>
            <person name="Putnam N.H."/>
            <person name="Rokhsar D.S."/>
        </authorList>
    </citation>
    <scope>NUCLEOTIDE SEQUENCE</scope>
    <source>
        <strain evidence="3 5">I ESC-2004</strain>
    </source>
</reference>
<dbReference type="AlphaFoldDB" id="R7TFW7"/>
<dbReference type="GO" id="GO:0009966">
    <property type="term" value="P:regulation of signal transduction"/>
    <property type="evidence" value="ECO:0007669"/>
    <property type="project" value="InterPro"/>
</dbReference>
<accession>R7TFW7</accession>
<evidence type="ECO:0000256" key="1">
    <source>
        <dbReference type="ARBA" id="ARBA00005472"/>
    </source>
</evidence>
<comment type="similarity">
    <text evidence="1">Belongs to the protein phosphatase inhibitor 2 family.</text>
</comment>
<protein>
    <recommendedName>
        <fullName evidence="6">Protein phosphatase inhibitor 2</fullName>
    </recommendedName>
</protein>
<dbReference type="GO" id="GO:0004864">
    <property type="term" value="F:protein phosphatase inhibitor activity"/>
    <property type="evidence" value="ECO:0007669"/>
    <property type="project" value="InterPro"/>
</dbReference>
<reference evidence="4" key="3">
    <citation type="submission" date="2015-06" db="UniProtKB">
        <authorList>
            <consortium name="EnsemblMetazoa"/>
        </authorList>
    </citation>
    <scope>IDENTIFICATION</scope>
</reference>
<dbReference type="OrthoDB" id="551302at2759"/>
<dbReference type="EMBL" id="KB310159">
    <property type="protein sequence ID" value="ELT92367.1"/>
    <property type="molecule type" value="Genomic_DNA"/>
</dbReference>
<feature type="region of interest" description="Disordered" evidence="2">
    <location>
        <begin position="1"/>
        <end position="138"/>
    </location>
</feature>
<feature type="compositionally biased region" description="Basic and acidic residues" evidence="2">
    <location>
        <begin position="18"/>
        <end position="39"/>
    </location>
</feature>
<dbReference type="EMBL" id="AMQN01002842">
    <property type="status" value="NOT_ANNOTATED_CDS"/>
    <property type="molecule type" value="Genomic_DNA"/>
</dbReference>
<name>R7TFW7_CAPTE</name>
<feature type="region of interest" description="Disordered" evidence="2">
    <location>
        <begin position="153"/>
        <end position="173"/>
    </location>
</feature>
<feature type="compositionally biased region" description="Acidic residues" evidence="2">
    <location>
        <begin position="156"/>
        <end position="166"/>
    </location>
</feature>
<dbReference type="HOGENOM" id="CLU_084310_2_0_1"/>
<dbReference type="PANTHER" id="PTHR12398">
    <property type="entry name" value="PROTEIN PHOSPHATASE INHIBITOR"/>
    <property type="match status" value="1"/>
</dbReference>
<dbReference type="OMA" id="RAHYNEG"/>
<evidence type="ECO:0000256" key="2">
    <source>
        <dbReference type="SAM" id="MobiDB-lite"/>
    </source>
</evidence>
<dbReference type="EnsemblMetazoa" id="CapteT169726">
    <property type="protein sequence ID" value="CapteP169726"/>
    <property type="gene ID" value="CapteG169726"/>
</dbReference>
<gene>
    <name evidence="3" type="ORF">CAPTEDRAFT_169726</name>
</gene>
<feature type="compositionally biased region" description="Acidic residues" evidence="2">
    <location>
        <begin position="116"/>
        <end position="126"/>
    </location>
</feature>
<feature type="compositionally biased region" description="Basic and acidic residues" evidence="2">
    <location>
        <begin position="127"/>
        <end position="138"/>
    </location>
</feature>
<feature type="compositionally biased region" description="Basic and acidic residues" evidence="2">
    <location>
        <begin position="68"/>
        <end position="78"/>
    </location>
</feature>
<reference evidence="5" key="1">
    <citation type="submission" date="2012-12" db="EMBL/GenBank/DDBJ databases">
        <authorList>
            <person name="Hellsten U."/>
            <person name="Grimwood J."/>
            <person name="Chapman J.A."/>
            <person name="Shapiro H."/>
            <person name="Aerts A."/>
            <person name="Otillar R.P."/>
            <person name="Terry A.Y."/>
            <person name="Boore J.L."/>
            <person name="Simakov O."/>
            <person name="Marletaz F."/>
            <person name="Cho S.-J."/>
            <person name="Edsinger-Gonzales E."/>
            <person name="Havlak P."/>
            <person name="Kuo D.-H."/>
            <person name="Larsson T."/>
            <person name="Lv J."/>
            <person name="Arendt D."/>
            <person name="Savage R."/>
            <person name="Osoegawa K."/>
            <person name="de Jong P."/>
            <person name="Lindberg D.R."/>
            <person name="Seaver E.C."/>
            <person name="Weisblat D.A."/>
            <person name="Putnam N.H."/>
            <person name="Grigoriev I.V."/>
            <person name="Rokhsar D.S."/>
        </authorList>
    </citation>
    <scope>NUCLEOTIDE SEQUENCE</scope>
    <source>
        <strain evidence="5">I ESC-2004</strain>
    </source>
</reference>
<dbReference type="Pfam" id="PF04979">
    <property type="entry name" value="IPP-2"/>
    <property type="match status" value="1"/>
</dbReference>
<dbReference type="PANTHER" id="PTHR12398:SF20">
    <property type="entry name" value="PROTEIN PHOSPHATASE 1 REGULATORY INHIBITOR SUBUNIT 2"/>
    <property type="match status" value="1"/>
</dbReference>
<feature type="compositionally biased region" description="Basic and acidic residues" evidence="2">
    <location>
        <begin position="48"/>
        <end position="60"/>
    </location>
</feature>
<dbReference type="STRING" id="283909.R7TFW7"/>
<keyword evidence="5" id="KW-1185">Reference proteome</keyword>
<organism evidence="3">
    <name type="scientific">Capitella teleta</name>
    <name type="common">Polychaete worm</name>
    <dbReference type="NCBI Taxonomy" id="283909"/>
    <lineage>
        <taxon>Eukaryota</taxon>
        <taxon>Metazoa</taxon>
        <taxon>Spiralia</taxon>
        <taxon>Lophotrochozoa</taxon>
        <taxon>Annelida</taxon>
        <taxon>Polychaeta</taxon>
        <taxon>Sedentaria</taxon>
        <taxon>Scolecida</taxon>
        <taxon>Capitellidae</taxon>
        <taxon>Capitella</taxon>
    </lineage>
</organism>
<proteinExistence type="inferred from homology"/>
<dbReference type="Proteomes" id="UP000014760">
    <property type="component" value="Unassembled WGS sequence"/>
</dbReference>
<dbReference type="InterPro" id="IPR007062">
    <property type="entry name" value="PPI-2"/>
</dbReference>
<dbReference type="Gene3D" id="6.10.250.1050">
    <property type="match status" value="2"/>
</dbReference>
<evidence type="ECO:0000313" key="3">
    <source>
        <dbReference type="EMBL" id="ELT92367.1"/>
    </source>
</evidence>
<feature type="compositionally biased region" description="Basic and acidic residues" evidence="2">
    <location>
        <begin position="101"/>
        <end position="111"/>
    </location>
</feature>
<evidence type="ECO:0000313" key="4">
    <source>
        <dbReference type="EnsemblMetazoa" id="CapteP169726"/>
    </source>
</evidence>